<dbReference type="Proteomes" id="UP001215533">
    <property type="component" value="Plasmid p1_CACC879"/>
</dbReference>
<name>A0AAJ5RGI5_LATCU</name>
<sequence length="176" mass="20337">MVSAAMNELYELEDKYGGMMRIPDDELSRVRNALDTPEGDQTKVRRKRGRPKGSGKTSKRVVDNVAKIEVLYARGTSVQDICKQLDLSKAHVHQLVRRFGLNTKYNYQDYRYRVSNGNEEHYFRNIELLADYFGLNSYRAMKKFQQNGQINGFKLEVGKFRVKGEGNDANKDDTSR</sequence>
<accession>A0AAJ5RGI5</accession>
<protein>
    <submittedName>
        <fullName evidence="2">Helix-turn-helix domain containing protein</fullName>
    </submittedName>
</protein>
<dbReference type="AlphaFoldDB" id="A0AAJ5RGI5"/>
<gene>
    <name evidence="2" type="ORF">PSR33_09835</name>
</gene>
<keyword evidence="2" id="KW-0614">Plasmid</keyword>
<dbReference type="EMBL" id="CP117684">
    <property type="protein sequence ID" value="WDC92850.1"/>
    <property type="molecule type" value="Genomic_DNA"/>
</dbReference>
<feature type="compositionally biased region" description="Basic residues" evidence="1">
    <location>
        <begin position="44"/>
        <end position="58"/>
    </location>
</feature>
<organism evidence="2 3">
    <name type="scientific">Latilactobacillus curvatus</name>
    <name type="common">Lactobacillus curvatus</name>
    <dbReference type="NCBI Taxonomy" id="28038"/>
    <lineage>
        <taxon>Bacteria</taxon>
        <taxon>Bacillati</taxon>
        <taxon>Bacillota</taxon>
        <taxon>Bacilli</taxon>
        <taxon>Lactobacillales</taxon>
        <taxon>Lactobacillaceae</taxon>
        <taxon>Latilactobacillus</taxon>
    </lineage>
</organism>
<feature type="region of interest" description="Disordered" evidence="1">
    <location>
        <begin position="31"/>
        <end position="58"/>
    </location>
</feature>
<evidence type="ECO:0000313" key="2">
    <source>
        <dbReference type="EMBL" id="WDC92850.1"/>
    </source>
</evidence>
<reference evidence="2" key="1">
    <citation type="submission" date="2023-02" db="EMBL/GenBank/DDBJ databases">
        <title>Complete genome sequence of Lactobacillus curvatus CACC879 isolated from Pig feces.</title>
        <authorList>
            <person name="Park S."/>
            <person name="Park M.A."/>
            <person name="Kim D.-H."/>
            <person name="Kim Y."/>
        </authorList>
    </citation>
    <scope>NUCLEOTIDE SEQUENCE</scope>
    <source>
        <strain evidence="2">Curvatus</strain>
        <plasmid evidence="2">p1_CACC879</plasmid>
    </source>
</reference>
<dbReference type="RefSeq" id="WP_259770246.1">
    <property type="nucleotide sequence ID" value="NZ_RICZ01000024.1"/>
</dbReference>
<evidence type="ECO:0000313" key="3">
    <source>
        <dbReference type="Proteomes" id="UP001215533"/>
    </source>
</evidence>
<geneLocation type="plasmid" evidence="2 3">
    <name>p1_CACC879</name>
</geneLocation>
<proteinExistence type="predicted"/>
<evidence type="ECO:0000256" key="1">
    <source>
        <dbReference type="SAM" id="MobiDB-lite"/>
    </source>
</evidence>
<dbReference type="Gene3D" id="1.10.10.60">
    <property type="entry name" value="Homeodomain-like"/>
    <property type="match status" value="1"/>
</dbReference>